<proteinExistence type="predicted"/>
<gene>
    <name evidence="1" type="ORF">AVEN_125036_1</name>
</gene>
<dbReference type="Proteomes" id="UP000499080">
    <property type="component" value="Unassembled WGS sequence"/>
</dbReference>
<protein>
    <submittedName>
        <fullName evidence="1">Uncharacterized protein</fullName>
    </submittedName>
</protein>
<evidence type="ECO:0000313" key="1">
    <source>
        <dbReference type="EMBL" id="GBM58160.1"/>
    </source>
</evidence>
<reference evidence="1 2" key="1">
    <citation type="journal article" date="2019" name="Sci. Rep.">
        <title>Orb-weaving spider Araneus ventricosus genome elucidates the spidroin gene catalogue.</title>
        <authorList>
            <person name="Kono N."/>
            <person name="Nakamura H."/>
            <person name="Ohtoshi R."/>
            <person name="Moran D.A.P."/>
            <person name="Shinohara A."/>
            <person name="Yoshida Y."/>
            <person name="Fujiwara M."/>
            <person name="Mori M."/>
            <person name="Tomita M."/>
            <person name="Arakawa K."/>
        </authorList>
    </citation>
    <scope>NUCLEOTIDE SEQUENCE [LARGE SCALE GENOMIC DNA]</scope>
</reference>
<dbReference type="EMBL" id="BGPR01001623">
    <property type="protein sequence ID" value="GBM58160.1"/>
    <property type="molecule type" value="Genomic_DNA"/>
</dbReference>
<keyword evidence="2" id="KW-1185">Reference proteome</keyword>
<evidence type="ECO:0000313" key="2">
    <source>
        <dbReference type="Proteomes" id="UP000499080"/>
    </source>
</evidence>
<dbReference type="AlphaFoldDB" id="A0A4Y2GWJ9"/>
<organism evidence="1 2">
    <name type="scientific">Araneus ventricosus</name>
    <name type="common">Orbweaver spider</name>
    <name type="synonym">Epeira ventricosa</name>
    <dbReference type="NCBI Taxonomy" id="182803"/>
    <lineage>
        <taxon>Eukaryota</taxon>
        <taxon>Metazoa</taxon>
        <taxon>Ecdysozoa</taxon>
        <taxon>Arthropoda</taxon>
        <taxon>Chelicerata</taxon>
        <taxon>Arachnida</taxon>
        <taxon>Araneae</taxon>
        <taxon>Araneomorphae</taxon>
        <taxon>Entelegynae</taxon>
        <taxon>Araneoidea</taxon>
        <taxon>Araneidae</taxon>
        <taxon>Araneus</taxon>
    </lineage>
</organism>
<accession>A0A4Y2GWJ9</accession>
<name>A0A4Y2GWJ9_ARAVE</name>
<sequence length="168" mass="20226">MKKTLALEVKIGNPFLSLSLSASNLMSHHQTYQRKIDNQRDIISHQQRDQREIYHLSSSERLERQIIREREREREREIIRELSSLIIREVQERERDHQRDIISHHQEIRGREIIRERDIIREISFLIIKKIREREIIRVSSHLWSASSGLTRVFGTGHHVRHSVTYQG</sequence>
<comment type="caution">
    <text evidence="1">The sequence shown here is derived from an EMBL/GenBank/DDBJ whole genome shotgun (WGS) entry which is preliminary data.</text>
</comment>